<accession>A0A101CER8</accession>
<proteinExistence type="predicted"/>
<name>A0A101CER8_9FLAO</name>
<comment type="caution">
    <text evidence="1">The sequence shown here is derived from an EMBL/GenBank/DDBJ whole genome shotgun (WGS) entry which is preliminary data.</text>
</comment>
<protein>
    <submittedName>
        <fullName evidence="1">Uncharacterized protein</fullName>
    </submittedName>
</protein>
<dbReference type="Proteomes" id="UP000054388">
    <property type="component" value="Unassembled WGS sequence"/>
</dbReference>
<organism evidence="1 2">
    <name type="scientific">Chryseobacterium aquaticum subsp. greenlandense</name>
    <dbReference type="NCBI Taxonomy" id="345663"/>
    <lineage>
        <taxon>Bacteria</taxon>
        <taxon>Pseudomonadati</taxon>
        <taxon>Bacteroidota</taxon>
        <taxon>Flavobacteriia</taxon>
        <taxon>Flavobacteriales</taxon>
        <taxon>Weeksellaceae</taxon>
        <taxon>Chryseobacterium group</taxon>
        <taxon>Chryseobacterium</taxon>
    </lineage>
</organism>
<reference evidence="1 2" key="1">
    <citation type="submission" date="2015-10" db="EMBL/GenBank/DDBJ databases">
        <title>Genome sequence of Chryseobacterium greenlandense.</title>
        <authorList>
            <person name="Newman J."/>
            <person name="Fischer K."/>
            <person name="Miller J."/>
        </authorList>
    </citation>
    <scope>NUCLEOTIDE SEQUENCE [LARGE SCALE GENOMIC DNA]</scope>
    <source>
        <strain evidence="1 2">UMB34</strain>
    </source>
</reference>
<dbReference type="AlphaFoldDB" id="A0A101CER8"/>
<gene>
    <name evidence="1" type="ORF">AR686_14785</name>
</gene>
<evidence type="ECO:0000313" key="1">
    <source>
        <dbReference type="EMBL" id="KUJ54833.1"/>
    </source>
</evidence>
<evidence type="ECO:0000313" key="2">
    <source>
        <dbReference type="Proteomes" id="UP000054388"/>
    </source>
</evidence>
<sequence length="98" mass="11603">MVNLNRAIWRKDSFFNWKSKDFFSYGIGYFLGHCGERSDEAVSKLFIYICSFCLEAKEPKVQDLEIPAKNNLHSIKILKLARIYYLFFGSEFVSRFKQ</sequence>
<dbReference type="EMBL" id="LMAI01000010">
    <property type="protein sequence ID" value="KUJ54833.1"/>
    <property type="molecule type" value="Genomic_DNA"/>
</dbReference>